<protein>
    <submittedName>
        <fullName evidence="1">Peptidoglycan-binding protein</fullName>
    </submittedName>
</protein>
<proteinExistence type="predicted"/>
<evidence type="ECO:0000313" key="1">
    <source>
        <dbReference type="EMBL" id="MCY6960167.1"/>
    </source>
</evidence>
<name>A0ABT4DCZ2_9CLOT</name>
<gene>
    <name evidence="1" type="ORF">OW729_16240</name>
</gene>
<sequence>MKSKKIMAITLAAGIFIGGVGVSPIKAFAATENKVQAKVSTQKELQSKVYKLLNKIKVNPNEKDIKEARRVIEDIDNHSYRATCSYLLNLYINNNIDKNVSSIDELVNAYKMNKKITSCEVEQNLGIKLDGKNLSKEEEKNLAQILSIINSLNVKTDIKTVSRDENKKAVAEGNVKVSVNGVTMDMKVWSDVDTTGSNPKIKSIIEIPEALKVIMPAEYKDKKYFVYDISKILSNSQTVEATKMIDFQKLINSANNFGVSFNESFANFIKIADAKYDIVSKGDASKLGNNSVKAYKIDLNNEKLINVIKYALKDKKMTGLVKDYINDIMALDPNYSGTKVTDEQLSAALNQTIMILDKMKDAVQIDISIDVGVDKSGYVSYNKGNVKFTVNVGEISKMSGDIKAKKDVVNTNSIYTLLFNFDSNISKINEDIKTNPMPEVNEKNSIDYMEFVMNMAKQNSNK</sequence>
<dbReference type="EMBL" id="JAPQFJ010000021">
    <property type="protein sequence ID" value="MCY6960167.1"/>
    <property type="molecule type" value="Genomic_DNA"/>
</dbReference>
<accession>A0ABT4DCZ2</accession>
<dbReference type="RefSeq" id="WP_268062603.1">
    <property type="nucleotide sequence ID" value="NZ_JAPQFJ010000021.1"/>
</dbReference>
<comment type="caution">
    <text evidence="1">The sequence shown here is derived from an EMBL/GenBank/DDBJ whole genome shotgun (WGS) entry which is preliminary data.</text>
</comment>
<reference evidence="1" key="1">
    <citation type="submission" date="2022-12" db="EMBL/GenBank/DDBJ databases">
        <title>Clostridium sp. nov., isolated from industrial wastewater.</title>
        <authorList>
            <person name="Jiayan W."/>
        </authorList>
    </citation>
    <scope>NUCLEOTIDE SEQUENCE</scope>
    <source>
        <strain evidence="1">ZC22-4</strain>
    </source>
</reference>
<keyword evidence="2" id="KW-1185">Reference proteome</keyword>
<dbReference type="Proteomes" id="UP001144612">
    <property type="component" value="Unassembled WGS sequence"/>
</dbReference>
<evidence type="ECO:0000313" key="2">
    <source>
        <dbReference type="Proteomes" id="UP001144612"/>
    </source>
</evidence>
<organism evidence="1 2">
    <name type="scientific">Clostridium brassicae</name>
    <dbReference type="NCBI Taxonomy" id="2999072"/>
    <lineage>
        <taxon>Bacteria</taxon>
        <taxon>Bacillati</taxon>
        <taxon>Bacillota</taxon>
        <taxon>Clostridia</taxon>
        <taxon>Eubacteriales</taxon>
        <taxon>Clostridiaceae</taxon>
        <taxon>Clostridium</taxon>
    </lineage>
</organism>